<evidence type="ECO:0000313" key="2">
    <source>
        <dbReference type="EMBL" id="GFD19971.1"/>
    </source>
</evidence>
<gene>
    <name evidence="2" type="ORF">Tci_891940</name>
</gene>
<evidence type="ECO:0000256" key="1">
    <source>
        <dbReference type="SAM" id="MobiDB-lite"/>
    </source>
</evidence>
<feature type="non-terminal residue" evidence="2">
    <location>
        <position position="1"/>
    </location>
</feature>
<feature type="compositionally biased region" description="Basic and acidic residues" evidence="1">
    <location>
        <begin position="19"/>
        <end position="29"/>
    </location>
</feature>
<proteinExistence type="predicted"/>
<feature type="compositionally biased region" description="Basic residues" evidence="1">
    <location>
        <begin position="32"/>
        <end position="42"/>
    </location>
</feature>
<comment type="caution">
    <text evidence="2">The sequence shown here is derived from an EMBL/GenBank/DDBJ whole genome shotgun (WGS) entry which is preliminary data.</text>
</comment>
<protein>
    <submittedName>
        <fullName evidence="2">Uncharacterized protein</fullName>
    </submittedName>
</protein>
<dbReference type="EMBL" id="BKCJ011318685">
    <property type="protein sequence ID" value="GFD19971.1"/>
    <property type="molecule type" value="Genomic_DNA"/>
</dbReference>
<dbReference type="AlphaFoldDB" id="A0A699UDT9"/>
<accession>A0A699UDT9</accession>
<name>A0A699UDT9_TANCI</name>
<sequence length="50" mass="5579">HPAHRRWRGQGCRQAVDSSRQRGVEERSARAGGRRILPHRHGGVGAQRAT</sequence>
<organism evidence="2">
    <name type="scientific">Tanacetum cinerariifolium</name>
    <name type="common">Dalmatian daisy</name>
    <name type="synonym">Chrysanthemum cinerariifolium</name>
    <dbReference type="NCBI Taxonomy" id="118510"/>
    <lineage>
        <taxon>Eukaryota</taxon>
        <taxon>Viridiplantae</taxon>
        <taxon>Streptophyta</taxon>
        <taxon>Embryophyta</taxon>
        <taxon>Tracheophyta</taxon>
        <taxon>Spermatophyta</taxon>
        <taxon>Magnoliopsida</taxon>
        <taxon>eudicotyledons</taxon>
        <taxon>Gunneridae</taxon>
        <taxon>Pentapetalae</taxon>
        <taxon>asterids</taxon>
        <taxon>campanulids</taxon>
        <taxon>Asterales</taxon>
        <taxon>Asteraceae</taxon>
        <taxon>Asteroideae</taxon>
        <taxon>Anthemideae</taxon>
        <taxon>Anthemidinae</taxon>
        <taxon>Tanacetum</taxon>
    </lineage>
</organism>
<reference evidence="2" key="1">
    <citation type="journal article" date="2019" name="Sci. Rep.">
        <title>Draft genome of Tanacetum cinerariifolium, the natural source of mosquito coil.</title>
        <authorList>
            <person name="Yamashiro T."/>
            <person name="Shiraishi A."/>
            <person name="Satake H."/>
            <person name="Nakayama K."/>
        </authorList>
    </citation>
    <scope>NUCLEOTIDE SEQUENCE</scope>
</reference>
<feature type="region of interest" description="Disordered" evidence="1">
    <location>
        <begin position="1"/>
        <end position="50"/>
    </location>
</feature>